<dbReference type="Proteomes" id="UP000196239">
    <property type="component" value="Chromosome 1"/>
</dbReference>
<dbReference type="KEGG" id="ndv:NDEV_0383"/>
<name>A0A128A1D2_9ARCH</name>
<dbReference type="InterPro" id="IPR036227">
    <property type="entry name" value="Ribosomal_uL15/eL18_sf"/>
</dbReference>
<dbReference type="AlphaFoldDB" id="A0A128A1D2"/>
<keyword evidence="2" id="KW-0687">Ribonucleoprotein</keyword>
<evidence type="ECO:0000256" key="2">
    <source>
        <dbReference type="ARBA" id="ARBA00023274"/>
    </source>
</evidence>
<reference evidence="4" key="1">
    <citation type="submission" date="2015-10" db="EMBL/GenBank/DDBJ databases">
        <authorList>
            <person name="Lehtovirta-Morley L.E."/>
            <person name="Vieille C."/>
        </authorList>
    </citation>
    <scope>NUCLEOTIDE SEQUENCE [LARGE SCALE GENOMIC DNA]</scope>
</reference>
<dbReference type="NCBIfam" id="NF003079">
    <property type="entry name" value="PRK04005.1"/>
    <property type="match status" value="1"/>
</dbReference>
<evidence type="ECO:0000313" key="3">
    <source>
        <dbReference type="EMBL" id="CUR51148.1"/>
    </source>
</evidence>
<proteinExistence type="predicted"/>
<accession>A0A128A1D2</accession>
<organism evidence="3 4">
    <name type="scientific">Nitrosotalea devaniterrae</name>
    <dbReference type="NCBI Taxonomy" id="1078905"/>
    <lineage>
        <taxon>Archaea</taxon>
        <taxon>Nitrososphaerota</taxon>
        <taxon>Nitrososphaeria</taxon>
        <taxon>Nitrosotaleales</taxon>
        <taxon>Nitrosotaleaceae</taxon>
        <taxon>Nitrosotalea</taxon>
    </lineage>
</organism>
<evidence type="ECO:0000256" key="1">
    <source>
        <dbReference type="ARBA" id="ARBA00022980"/>
    </source>
</evidence>
<keyword evidence="1 3" id="KW-0689">Ribosomal protein</keyword>
<dbReference type="Gene3D" id="3.100.10.10">
    <property type="match status" value="1"/>
</dbReference>
<sequence length="115" mass="12266">MTNQIVIQMVKTLHAASKKNNAPIWERLADLALKPTRAKRTMNLGQLDKFVSDNDIVVVPGKVLGTGSLSHKITLCSFSISTTGAKKVAESGGKVLDISQIIKNNPTGKGVKIIG</sequence>
<protein>
    <submittedName>
        <fullName evidence="3">Putative ribosomal protein L15</fullName>
    </submittedName>
</protein>
<dbReference type="SUPFAM" id="SSF52080">
    <property type="entry name" value="Ribosomal proteins L15p and L18e"/>
    <property type="match status" value="1"/>
</dbReference>
<gene>
    <name evidence="3" type="ORF">NDEV_0383</name>
</gene>
<dbReference type="EMBL" id="LN890280">
    <property type="protein sequence ID" value="CUR51148.1"/>
    <property type="molecule type" value="Genomic_DNA"/>
</dbReference>
<dbReference type="GO" id="GO:1990904">
    <property type="term" value="C:ribonucleoprotein complex"/>
    <property type="evidence" value="ECO:0007669"/>
    <property type="project" value="UniProtKB-KW"/>
</dbReference>
<evidence type="ECO:0000313" key="4">
    <source>
        <dbReference type="Proteomes" id="UP000196239"/>
    </source>
</evidence>
<keyword evidence="4" id="KW-1185">Reference proteome</keyword>
<dbReference type="GO" id="GO:0005840">
    <property type="term" value="C:ribosome"/>
    <property type="evidence" value="ECO:0007669"/>
    <property type="project" value="UniProtKB-KW"/>
</dbReference>